<evidence type="ECO:0000313" key="3">
    <source>
        <dbReference type="Proteomes" id="UP000195880"/>
    </source>
</evidence>
<dbReference type="InterPro" id="IPR034660">
    <property type="entry name" value="DinB/YfiT-like"/>
</dbReference>
<feature type="domain" description="Mycothiol-dependent maleylpyruvate isomerase metal-binding" evidence="1">
    <location>
        <begin position="22"/>
        <end position="138"/>
    </location>
</feature>
<dbReference type="Proteomes" id="UP000195880">
    <property type="component" value="Chromosome"/>
</dbReference>
<dbReference type="Gene3D" id="1.20.120.450">
    <property type="entry name" value="dinb family like domain"/>
    <property type="match status" value="1"/>
</dbReference>
<organism evidence="2 3">
    <name type="scientific">Streptomyces alboflavus</name>
    <dbReference type="NCBI Taxonomy" id="67267"/>
    <lineage>
        <taxon>Bacteria</taxon>
        <taxon>Bacillati</taxon>
        <taxon>Actinomycetota</taxon>
        <taxon>Actinomycetes</taxon>
        <taxon>Kitasatosporales</taxon>
        <taxon>Streptomycetaceae</taxon>
        <taxon>Streptomyces</taxon>
    </lineage>
</organism>
<protein>
    <recommendedName>
        <fullName evidence="1">Mycothiol-dependent maleylpyruvate isomerase metal-binding domain-containing protein</fullName>
    </recommendedName>
</protein>
<dbReference type="InterPro" id="IPR024344">
    <property type="entry name" value="MDMPI_metal-binding"/>
</dbReference>
<gene>
    <name evidence="2" type="ORF">SMD44_00536</name>
</gene>
<proteinExistence type="predicted"/>
<dbReference type="STRING" id="67267.GCA_000716675_02569"/>
<keyword evidence="3" id="KW-1185">Reference proteome</keyword>
<name>A0A1Z1W3Z0_9ACTN</name>
<dbReference type="GO" id="GO:0046872">
    <property type="term" value="F:metal ion binding"/>
    <property type="evidence" value="ECO:0007669"/>
    <property type="project" value="InterPro"/>
</dbReference>
<dbReference type="NCBIfam" id="TIGR03083">
    <property type="entry name" value="maleylpyruvate isomerase family mycothiol-dependent enzyme"/>
    <property type="match status" value="1"/>
</dbReference>
<dbReference type="EMBL" id="CP021748">
    <property type="protein sequence ID" value="ARX81138.1"/>
    <property type="molecule type" value="Genomic_DNA"/>
</dbReference>
<sequence>MTMGTNVNAERILGWVETERLGVADLLADLDDAAWKAPSLCEGWTVRDVAAHLTLSTRTTWRMVLGGALRARGDWNRMEAEFAVRRAAAFRPADLVAQIRETAASPRRAPMAAPADPLVDFLVHGQDIARPLGRTRAMPPEPTTTALDHVVGSPFYGARKRLRGLRLIATDADWSTGDGTEEVSGPAGDLLLLATGRPAGLAGVSGRGAERLAAAL</sequence>
<dbReference type="eggNOG" id="ENOG50314EV">
    <property type="taxonomic scope" value="Bacteria"/>
</dbReference>
<dbReference type="SUPFAM" id="SSF109854">
    <property type="entry name" value="DinB/YfiT-like putative metalloenzymes"/>
    <property type="match status" value="1"/>
</dbReference>
<accession>A0A1Z1W3Z0</accession>
<dbReference type="KEGG" id="salf:SMD44_00536"/>
<evidence type="ECO:0000259" key="1">
    <source>
        <dbReference type="Pfam" id="PF11716"/>
    </source>
</evidence>
<evidence type="ECO:0000313" key="2">
    <source>
        <dbReference type="EMBL" id="ARX81138.1"/>
    </source>
</evidence>
<dbReference type="AlphaFoldDB" id="A0A1Z1W3Z0"/>
<dbReference type="Pfam" id="PF11716">
    <property type="entry name" value="MDMPI_N"/>
    <property type="match status" value="1"/>
</dbReference>
<dbReference type="InterPro" id="IPR017517">
    <property type="entry name" value="Maleyloyr_isom"/>
</dbReference>
<reference evidence="2 3" key="1">
    <citation type="submission" date="2017-05" db="EMBL/GenBank/DDBJ databases">
        <title>Streptomyces alboflavus Genome sequencing and assembly.</title>
        <authorList>
            <person name="Wang Y."/>
            <person name="Du B."/>
            <person name="Ding Y."/>
            <person name="Liu H."/>
            <person name="Hou Q."/>
            <person name="Liu K."/>
            <person name="Wang C."/>
            <person name="Yao L."/>
        </authorList>
    </citation>
    <scope>NUCLEOTIDE SEQUENCE [LARGE SCALE GENOMIC DNA]</scope>
    <source>
        <strain evidence="2 3">MDJK44</strain>
    </source>
</reference>